<reference evidence="1 2" key="1">
    <citation type="submission" date="2019-08" db="EMBL/GenBank/DDBJ databases">
        <title>Whole genome of Aphis craccivora.</title>
        <authorList>
            <person name="Voronova N.V."/>
            <person name="Shulinski R.S."/>
            <person name="Bandarenka Y.V."/>
            <person name="Zhorov D.G."/>
            <person name="Warner D."/>
        </authorList>
    </citation>
    <scope>NUCLEOTIDE SEQUENCE [LARGE SCALE GENOMIC DNA]</scope>
    <source>
        <strain evidence="1">180601</strain>
        <tissue evidence="1">Whole Body</tissue>
    </source>
</reference>
<evidence type="ECO:0000313" key="1">
    <source>
        <dbReference type="EMBL" id="KAF0765913.1"/>
    </source>
</evidence>
<feature type="non-terminal residue" evidence="1">
    <location>
        <position position="1"/>
    </location>
</feature>
<evidence type="ECO:0000313" key="2">
    <source>
        <dbReference type="Proteomes" id="UP000478052"/>
    </source>
</evidence>
<keyword evidence="2" id="KW-1185">Reference proteome</keyword>
<organism evidence="1 2">
    <name type="scientific">Aphis craccivora</name>
    <name type="common">Cowpea aphid</name>
    <dbReference type="NCBI Taxonomy" id="307492"/>
    <lineage>
        <taxon>Eukaryota</taxon>
        <taxon>Metazoa</taxon>
        <taxon>Ecdysozoa</taxon>
        <taxon>Arthropoda</taxon>
        <taxon>Hexapoda</taxon>
        <taxon>Insecta</taxon>
        <taxon>Pterygota</taxon>
        <taxon>Neoptera</taxon>
        <taxon>Paraneoptera</taxon>
        <taxon>Hemiptera</taxon>
        <taxon>Sternorrhyncha</taxon>
        <taxon>Aphidomorpha</taxon>
        <taxon>Aphidoidea</taxon>
        <taxon>Aphididae</taxon>
        <taxon>Aphidini</taxon>
        <taxon>Aphis</taxon>
        <taxon>Aphis</taxon>
    </lineage>
</organism>
<dbReference type="AlphaFoldDB" id="A0A6G0Z5Z6"/>
<protein>
    <submittedName>
        <fullName evidence="1">Uncharacterized protein</fullName>
    </submittedName>
</protein>
<dbReference type="EMBL" id="VUJU01001305">
    <property type="protein sequence ID" value="KAF0765913.1"/>
    <property type="molecule type" value="Genomic_DNA"/>
</dbReference>
<gene>
    <name evidence="1" type="ORF">FWK35_00017223</name>
</gene>
<comment type="caution">
    <text evidence="1">The sequence shown here is derived from an EMBL/GenBank/DDBJ whole genome shotgun (WGS) entry which is preliminary data.</text>
</comment>
<accession>A0A6G0Z5Z6</accession>
<sequence length="76" mass="9150">NYLNRKINYKSLSLHNFIKMLNSDAHNIFSYNDASRFLNSYLKENLVKNLVLNFQLLATHTKFFMNYTYKIICKYS</sequence>
<proteinExistence type="predicted"/>
<name>A0A6G0Z5Z6_APHCR</name>
<dbReference type="Proteomes" id="UP000478052">
    <property type="component" value="Unassembled WGS sequence"/>
</dbReference>